<dbReference type="RefSeq" id="WP_345316047.1">
    <property type="nucleotide sequence ID" value="NZ_BAABLF010000006.1"/>
</dbReference>
<keyword evidence="5 6" id="KW-0472">Membrane</keyword>
<dbReference type="PIRSF" id="PIRSF006060">
    <property type="entry name" value="AA_transporter"/>
    <property type="match status" value="1"/>
</dbReference>
<feature type="transmembrane region" description="Helical" evidence="6">
    <location>
        <begin position="410"/>
        <end position="428"/>
    </location>
</feature>
<comment type="caution">
    <text evidence="6">Lacks conserved residue(s) required for the propagation of feature annotation.</text>
</comment>
<comment type="subcellular location">
    <subcellularLocation>
        <location evidence="6">Cell inner membrane</location>
        <topology evidence="6">Multi-pass membrane protein</topology>
    </subcellularLocation>
    <subcellularLocation>
        <location evidence="1">Cell membrane</location>
        <topology evidence="1">Multi-pass membrane protein</topology>
    </subcellularLocation>
</comment>
<keyword evidence="6" id="KW-0050">Antiport</keyword>
<keyword evidence="4 6" id="KW-1133">Transmembrane helix</keyword>
<comment type="catalytic activity">
    <reaction evidence="6">
        <text>putrescine(in) + H(+)(in) = putrescine(out) + H(+)(out)</text>
        <dbReference type="Rhea" id="RHEA:28891"/>
        <dbReference type="ChEBI" id="CHEBI:15378"/>
        <dbReference type="ChEBI" id="CHEBI:326268"/>
    </reaction>
</comment>
<evidence type="ECO:0000256" key="6">
    <source>
        <dbReference type="HAMAP-Rule" id="MF_02073"/>
    </source>
</evidence>
<dbReference type="PANTHER" id="PTHR42770">
    <property type="entry name" value="AMINO ACID TRANSPORTER-RELATED"/>
    <property type="match status" value="1"/>
</dbReference>
<dbReference type="NCBIfam" id="NF007938">
    <property type="entry name" value="PRK10655.1"/>
    <property type="match status" value="1"/>
</dbReference>
<evidence type="ECO:0000256" key="5">
    <source>
        <dbReference type="ARBA" id="ARBA00023136"/>
    </source>
</evidence>
<feature type="transmembrane region" description="Helical" evidence="6">
    <location>
        <begin position="113"/>
        <end position="137"/>
    </location>
</feature>
<feature type="transmembrane region" description="Helical" evidence="6">
    <location>
        <begin position="41"/>
        <end position="64"/>
    </location>
</feature>
<feature type="transmembrane region" description="Helical" evidence="6">
    <location>
        <begin position="352"/>
        <end position="373"/>
    </location>
</feature>
<keyword evidence="6" id="KW-0997">Cell inner membrane</keyword>
<dbReference type="InterPro" id="IPR002293">
    <property type="entry name" value="AA/rel_permease1"/>
</dbReference>
<dbReference type="InterPro" id="IPR050367">
    <property type="entry name" value="APC_superfamily"/>
</dbReference>
<feature type="transmembrane region" description="Helical" evidence="6">
    <location>
        <begin position="269"/>
        <end position="292"/>
    </location>
</feature>
<dbReference type="Pfam" id="PF13520">
    <property type="entry name" value="AA_permease_2"/>
    <property type="match status" value="1"/>
</dbReference>
<comment type="similarity">
    <text evidence="6">Belongs to the amino acid-polyamine-organocation (APC) superfamily. Basic amino acid/polyamine antiporter (APA) (TC 2.A.3.2) family.</text>
</comment>
<keyword evidence="3 6" id="KW-0812">Transmembrane</keyword>
<organism evidence="7 8">
    <name type="scientific">Ferrimonas gelatinilytica</name>
    <dbReference type="NCBI Taxonomy" id="1255257"/>
    <lineage>
        <taxon>Bacteria</taxon>
        <taxon>Pseudomonadati</taxon>
        <taxon>Pseudomonadota</taxon>
        <taxon>Gammaproteobacteria</taxon>
        <taxon>Alteromonadales</taxon>
        <taxon>Ferrimonadaceae</taxon>
        <taxon>Ferrimonas</taxon>
    </lineage>
</organism>
<reference evidence="8" key="1">
    <citation type="journal article" date="2019" name="Int. J. Syst. Evol. Microbiol.">
        <title>The Global Catalogue of Microorganisms (GCM) 10K type strain sequencing project: providing services to taxonomists for standard genome sequencing and annotation.</title>
        <authorList>
            <consortium name="The Broad Institute Genomics Platform"/>
            <consortium name="The Broad Institute Genome Sequencing Center for Infectious Disease"/>
            <person name="Wu L."/>
            <person name="Ma J."/>
        </authorList>
    </citation>
    <scope>NUCLEOTIDE SEQUENCE [LARGE SCALE GENOMIC DNA]</scope>
    <source>
        <strain evidence="8">JCM 18720</strain>
    </source>
</reference>
<feature type="transmembrane region" description="Helical" evidence="6">
    <location>
        <begin position="222"/>
        <end position="249"/>
    </location>
</feature>
<evidence type="ECO:0000256" key="1">
    <source>
        <dbReference type="ARBA" id="ARBA00004651"/>
    </source>
</evidence>
<dbReference type="HAMAP" id="MF_02073">
    <property type="entry name" value="Putrescine_transp"/>
    <property type="match status" value="1"/>
</dbReference>
<dbReference type="InterPro" id="IPR027566">
    <property type="entry name" value="Symport/antiport_PotE"/>
</dbReference>
<dbReference type="EMBL" id="BAABLF010000006">
    <property type="protein sequence ID" value="GAA5189211.1"/>
    <property type="molecule type" value="Genomic_DNA"/>
</dbReference>
<proteinExistence type="inferred from homology"/>
<keyword evidence="6" id="KW-0029">Amino-acid transport</keyword>
<keyword evidence="8" id="KW-1185">Reference proteome</keyword>
<feature type="transmembrane region" description="Helical" evidence="6">
    <location>
        <begin position="149"/>
        <end position="172"/>
    </location>
</feature>
<comment type="function">
    <text evidence="6">Catalyzes both the uptake and excretion of putrescine. The uptake of putrescine is dependent on the membrane potential and the excretion involves putrescine-ornithine antiporter activity.</text>
</comment>
<evidence type="ECO:0000256" key="2">
    <source>
        <dbReference type="ARBA" id="ARBA00022475"/>
    </source>
</evidence>
<feature type="transmembrane region" description="Helical" evidence="6">
    <location>
        <begin position="319"/>
        <end position="340"/>
    </location>
</feature>
<keyword evidence="6" id="KW-0769">Symport</keyword>
<evidence type="ECO:0000313" key="8">
    <source>
        <dbReference type="Proteomes" id="UP001501600"/>
    </source>
</evidence>
<sequence length="447" mass="46958">MASSSKKMTLMGLTTLVAVNMMGSGIIMLPSSMAQLGAISLLSWIVTAIGSMAIAYGFAQLGVLCPRSGGMSAYSEEAHGRSSFFMASFLYYLSLAVGNVAIAISAVGYMTPFFPWLGTGAVPLFVGVVSLIWITTVANFGGPNVTGKLGAITVWGVIVPVAGLSIIGWFWFDAATFEAAWNPNNMAMSDAIAQSIPLTLWAFLGMESAAQNSDAVEDPQKNVPLACLFGTLGAAVVYILSTTVIQGIVPNAELANSSAPFAFVYAQMFNPTVGNIILVLAVMACVGSLLGWQFTLSQTSKYTADDNLFPKIFSKVNKAGAPIAGMIIAGVLQTLMAFSTMSPDASQQFGKLVDLAAVTNIVPYITALSALMVVMTKAEVESGIYSRNVIVTLVAIIYSAYALYASGLEAAFGGMMVMMLSYVLYGFIAHRFETQGAQPGAAVTNKE</sequence>
<evidence type="ECO:0000256" key="3">
    <source>
        <dbReference type="ARBA" id="ARBA00022692"/>
    </source>
</evidence>
<keyword evidence="6" id="KW-0813">Transport</keyword>
<dbReference type="Gene3D" id="1.20.1740.10">
    <property type="entry name" value="Amino acid/polyamine transporter I"/>
    <property type="match status" value="1"/>
</dbReference>
<gene>
    <name evidence="6 7" type="primary">potE</name>
    <name evidence="7" type="ORF">GCM10025772_11040</name>
</gene>
<dbReference type="PANTHER" id="PTHR42770:SF6">
    <property type="entry name" value="PUTRESCINE TRANSPORTER POTE"/>
    <property type="match status" value="1"/>
</dbReference>
<accession>A0ABP9RYM7</accession>
<feature type="transmembrane region" description="Helical" evidence="6">
    <location>
        <begin position="12"/>
        <end position="29"/>
    </location>
</feature>
<evidence type="ECO:0000256" key="4">
    <source>
        <dbReference type="ARBA" id="ARBA00022989"/>
    </source>
</evidence>
<comment type="catalytic activity">
    <reaction evidence="6">
        <text>putrescine(in) + L-ornithine(out) = putrescine(out) + L-ornithine(in)</text>
        <dbReference type="Rhea" id="RHEA:28827"/>
        <dbReference type="ChEBI" id="CHEBI:46911"/>
        <dbReference type="ChEBI" id="CHEBI:326268"/>
    </reaction>
</comment>
<protein>
    <recommendedName>
        <fullName evidence="6">Putrescine transporter PotE</fullName>
    </recommendedName>
    <alternativeName>
        <fullName evidence="6">Putrescine-proton symporter / putrescine-ornithine antiporter</fullName>
    </alternativeName>
</protein>
<feature type="transmembrane region" description="Helical" evidence="6">
    <location>
        <begin position="84"/>
        <end position="107"/>
    </location>
</feature>
<keyword evidence="2 6" id="KW-1003">Cell membrane</keyword>
<comment type="caution">
    <text evidence="7">The sequence shown here is derived from an EMBL/GenBank/DDBJ whole genome shotgun (WGS) entry which is preliminary data.</text>
</comment>
<name>A0ABP9RYM7_9GAMM</name>
<feature type="transmembrane region" description="Helical" evidence="6">
    <location>
        <begin position="385"/>
        <end position="404"/>
    </location>
</feature>
<dbReference type="Proteomes" id="UP001501600">
    <property type="component" value="Unassembled WGS sequence"/>
</dbReference>
<evidence type="ECO:0000313" key="7">
    <source>
        <dbReference type="EMBL" id="GAA5189211.1"/>
    </source>
</evidence>